<proteinExistence type="predicted"/>
<keyword evidence="1" id="KW-0805">Transcription regulation</keyword>
<evidence type="ECO:0000313" key="6">
    <source>
        <dbReference type="Proteomes" id="UP000223749"/>
    </source>
</evidence>
<dbReference type="SMART" id="SM00342">
    <property type="entry name" value="HTH_ARAC"/>
    <property type="match status" value="1"/>
</dbReference>
<dbReference type="EMBL" id="CP024091">
    <property type="protein sequence ID" value="ATP55656.1"/>
    <property type="molecule type" value="Genomic_DNA"/>
</dbReference>
<organism evidence="5 6">
    <name type="scientific">Pedobacter ginsengisoli</name>
    <dbReference type="NCBI Taxonomy" id="363852"/>
    <lineage>
        <taxon>Bacteria</taxon>
        <taxon>Pseudomonadati</taxon>
        <taxon>Bacteroidota</taxon>
        <taxon>Sphingobacteriia</taxon>
        <taxon>Sphingobacteriales</taxon>
        <taxon>Sphingobacteriaceae</taxon>
        <taxon>Pedobacter</taxon>
    </lineage>
</organism>
<accession>A0A2D1U237</accession>
<dbReference type="PANTHER" id="PTHR43280:SF32">
    <property type="entry name" value="TRANSCRIPTIONAL REGULATORY PROTEIN"/>
    <property type="match status" value="1"/>
</dbReference>
<evidence type="ECO:0000313" key="5">
    <source>
        <dbReference type="EMBL" id="ATP55656.1"/>
    </source>
</evidence>
<dbReference type="RefSeq" id="WP_099437602.1">
    <property type="nucleotide sequence ID" value="NZ_CP024091.1"/>
</dbReference>
<dbReference type="InterPro" id="IPR009057">
    <property type="entry name" value="Homeodomain-like_sf"/>
</dbReference>
<dbReference type="AlphaFoldDB" id="A0A2D1U237"/>
<dbReference type="InterPro" id="IPR018060">
    <property type="entry name" value="HTH_AraC"/>
</dbReference>
<dbReference type="PRINTS" id="PR00032">
    <property type="entry name" value="HTHARAC"/>
</dbReference>
<reference evidence="5 6" key="1">
    <citation type="submission" date="2017-10" db="EMBL/GenBank/DDBJ databases">
        <title>Whole genome of Pedobacter ginsengisoli T01R-27 isolated from tomato rhizosphere.</title>
        <authorList>
            <person name="Weon H.-Y."/>
            <person name="Lee S.A."/>
            <person name="Sang M.K."/>
            <person name="Song J."/>
        </authorList>
    </citation>
    <scope>NUCLEOTIDE SEQUENCE [LARGE SCALE GENOMIC DNA]</scope>
    <source>
        <strain evidence="5 6">T01R-27</strain>
    </source>
</reference>
<name>A0A2D1U237_9SPHI</name>
<dbReference type="GO" id="GO:0003700">
    <property type="term" value="F:DNA-binding transcription factor activity"/>
    <property type="evidence" value="ECO:0007669"/>
    <property type="project" value="InterPro"/>
</dbReference>
<dbReference type="GO" id="GO:0043565">
    <property type="term" value="F:sequence-specific DNA binding"/>
    <property type="evidence" value="ECO:0007669"/>
    <property type="project" value="InterPro"/>
</dbReference>
<dbReference type="PROSITE" id="PS01124">
    <property type="entry name" value="HTH_ARAC_FAMILY_2"/>
    <property type="match status" value="1"/>
</dbReference>
<dbReference type="SUPFAM" id="SSF46689">
    <property type="entry name" value="Homeodomain-like"/>
    <property type="match status" value="1"/>
</dbReference>
<gene>
    <name evidence="5" type="ORF">CPT03_03830</name>
</gene>
<keyword evidence="3" id="KW-0804">Transcription</keyword>
<dbReference type="Pfam" id="PF12833">
    <property type="entry name" value="HTH_18"/>
    <property type="match status" value="1"/>
</dbReference>
<dbReference type="PANTHER" id="PTHR43280">
    <property type="entry name" value="ARAC-FAMILY TRANSCRIPTIONAL REGULATOR"/>
    <property type="match status" value="1"/>
</dbReference>
<dbReference type="InterPro" id="IPR020449">
    <property type="entry name" value="Tscrpt_reg_AraC-type_HTH"/>
</dbReference>
<sequence>MRKYEEDNSISVISIQGFRDGQLAGREEILFNELHGQRIIEKPHTHDFFIINLFGLAQGVHNIDSVDYLIGNYQVHVLFPGQMHKWDIKAGTVGYQLMIESAFFEQFAPYFRFSFTNYQNHPVIQLTDEAFDLLYYEFDAIKNELKRDNSLKHLISARAAVIAAIVSREAENTFTEFKVYQSNTRLAEFNMLIDEFFKEQKLVAFYAEKLNISANYLNILCKKNLKISAGQLIQQRVCTEAKRLLQATSLSIKEVAFELGFVDHAYFSNFFKGQTGITPTGFREKR</sequence>
<protein>
    <submittedName>
        <fullName evidence="5">AraC family transcriptional regulator</fullName>
    </submittedName>
</protein>
<dbReference type="Gene3D" id="1.10.10.60">
    <property type="entry name" value="Homeodomain-like"/>
    <property type="match status" value="1"/>
</dbReference>
<evidence type="ECO:0000256" key="1">
    <source>
        <dbReference type="ARBA" id="ARBA00023015"/>
    </source>
</evidence>
<keyword evidence="6" id="KW-1185">Reference proteome</keyword>
<evidence type="ECO:0000259" key="4">
    <source>
        <dbReference type="PROSITE" id="PS01124"/>
    </source>
</evidence>
<keyword evidence="2" id="KW-0238">DNA-binding</keyword>
<evidence type="ECO:0000256" key="2">
    <source>
        <dbReference type="ARBA" id="ARBA00023125"/>
    </source>
</evidence>
<dbReference type="OrthoDB" id="2585681at2"/>
<dbReference type="KEGG" id="pgs:CPT03_03830"/>
<dbReference type="Proteomes" id="UP000223749">
    <property type="component" value="Chromosome"/>
</dbReference>
<evidence type="ECO:0000256" key="3">
    <source>
        <dbReference type="ARBA" id="ARBA00023163"/>
    </source>
</evidence>
<feature type="domain" description="HTH araC/xylS-type" evidence="4">
    <location>
        <begin position="187"/>
        <end position="285"/>
    </location>
</feature>